<dbReference type="GO" id="GO:0005737">
    <property type="term" value="C:cytoplasm"/>
    <property type="evidence" value="ECO:0007669"/>
    <property type="project" value="TreeGrafter"/>
</dbReference>
<evidence type="ECO:0000256" key="2">
    <source>
        <dbReference type="ARBA" id="ARBA00005080"/>
    </source>
</evidence>
<evidence type="ECO:0000256" key="7">
    <source>
        <dbReference type="ARBA" id="ARBA00023134"/>
    </source>
</evidence>
<feature type="binding site" evidence="8">
    <location>
        <position position="103"/>
    </location>
    <ligand>
        <name>Zn(2+)</name>
        <dbReference type="ChEBI" id="CHEBI:29105"/>
    </ligand>
</feature>
<dbReference type="PANTHER" id="PTHR11109">
    <property type="entry name" value="GTP CYCLOHYDROLASE I"/>
    <property type="match status" value="1"/>
</dbReference>
<keyword evidence="8" id="KW-0547">Nucleotide-binding</keyword>
<gene>
    <name evidence="8 10" type="primary">folE</name>
    <name evidence="10" type="ORF">HHL27_07525</name>
</gene>
<comment type="caution">
    <text evidence="10">The sequence shown here is derived from an EMBL/GenBank/DDBJ whole genome shotgun (WGS) entry which is preliminary data.</text>
</comment>
<dbReference type="NCBIfam" id="NF006825">
    <property type="entry name" value="PRK09347.1-2"/>
    <property type="match status" value="1"/>
</dbReference>
<keyword evidence="8" id="KW-0862">Zinc</keyword>
<dbReference type="AlphaFoldDB" id="A0A7Y0BNC1"/>
<comment type="similarity">
    <text evidence="3 8">Belongs to the GTP cyclohydrolase I family.</text>
</comment>
<organism evidence="10 11">
    <name type="scientific">Novosphingobium olei</name>
    <dbReference type="NCBI Taxonomy" id="2728851"/>
    <lineage>
        <taxon>Bacteria</taxon>
        <taxon>Pseudomonadati</taxon>
        <taxon>Pseudomonadota</taxon>
        <taxon>Alphaproteobacteria</taxon>
        <taxon>Sphingomonadales</taxon>
        <taxon>Sphingomonadaceae</taxon>
        <taxon>Novosphingobium</taxon>
    </lineage>
</organism>
<feature type="domain" description="GTP cyclohydrolase I" evidence="9">
    <location>
        <begin position="34"/>
        <end position="210"/>
    </location>
</feature>
<feature type="binding site" evidence="8">
    <location>
        <position position="174"/>
    </location>
    <ligand>
        <name>Zn(2+)</name>
        <dbReference type="ChEBI" id="CHEBI:29105"/>
    </ligand>
</feature>
<dbReference type="InterPro" id="IPR043133">
    <property type="entry name" value="GTP-CH-I_C/QueF"/>
</dbReference>
<feature type="binding site" evidence="8">
    <location>
        <position position="106"/>
    </location>
    <ligand>
        <name>Zn(2+)</name>
        <dbReference type="ChEBI" id="CHEBI:29105"/>
    </ligand>
</feature>
<evidence type="ECO:0000256" key="4">
    <source>
        <dbReference type="ARBA" id="ARBA00011857"/>
    </source>
</evidence>
<dbReference type="NCBIfam" id="TIGR00063">
    <property type="entry name" value="folE"/>
    <property type="match status" value="1"/>
</dbReference>
<evidence type="ECO:0000256" key="6">
    <source>
        <dbReference type="ARBA" id="ARBA00022801"/>
    </source>
</evidence>
<dbReference type="PROSITE" id="PS00860">
    <property type="entry name" value="GTP_CYCLOHYDROL_1_2"/>
    <property type="match status" value="1"/>
</dbReference>
<keyword evidence="6 8" id="KW-0378">Hydrolase</keyword>
<comment type="pathway">
    <text evidence="2 8">Cofactor biosynthesis; 7,8-dihydroneopterin triphosphate biosynthesis; 7,8-dihydroneopterin triphosphate from GTP: step 1/1.</text>
</comment>
<name>A0A7Y0BNC1_9SPHN</name>
<dbReference type="Pfam" id="PF01227">
    <property type="entry name" value="GTP_cyclohydroI"/>
    <property type="match status" value="1"/>
</dbReference>
<evidence type="ECO:0000313" key="11">
    <source>
        <dbReference type="Proteomes" id="UP000583556"/>
    </source>
</evidence>
<dbReference type="GO" id="GO:0003934">
    <property type="term" value="F:GTP cyclohydrolase I activity"/>
    <property type="evidence" value="ECO:0007669"/>
    <property type="project" value="UniProtKB-UniRule"/>
</dbReference>
<sequence length="213" mass="23814">MVRNLCPVGDDHEHDHDHDVLEEGKIPVPDHVLAAVRTLLEWSGDDPQREGLLDTPKRVARAWKEYCSGYEMDPGLHLSRTFEEVGGYDEVVLLKNIPFQSHCEHHLAPITGTASIAYLPNERVVGISKLARVLNGFAQRLQVQERLTAEVAQCIQDHLHPRGVAVVIEAQHGCMTGRGVRTHGVNMVTSRMLGVFLDDPRSRREVLSLMGRP</sequence>
<dbReference type="InterPro" id="IPR043134">
    <property type="entry name" value="GTP-CH-I_N"/>
</dbReference>
<accession>A0A7Y0BNC1</accession>
<evidence type="ECO:0000256" key="5">
    <source>
        <dbReference type="ARBA" id="ARBA00022563"/>
    </source>
</evidence>
<dbReference type="PANTHER" id="PTHR11109:SF7">
    <property type="entry name" value="GTP CYCLOHYDROLASE 1"/>
    <property type="match status" value="1"/>
</dbReference>
<evidence type="ECO:0000256" key="1">
    <source>
        <dbReference type="ARBA" id="ARBA00001052"/>
    </source>
</evidence>
<dbReference type="EC" id="3.5.4.16" evidence="8"/>
<dbReference type="UniPathway" id="UPA00848">
    <property type="reaction ID" value="UER00151"/>
</dbReference>
<dbReference type="Gene3D" id="1.10.286.10">
    <property type="match status" value="1"/>
</dbReference>
<dbReference type="Proteomes" id="UP000583556">
    <property type="component" value="Unassembled WGS sequence"/>
</dbReference>
<comment type="subunit">
    <text evidence="4">Toroid-shaped homodecamer, composed of two pentamers of five dimers.</text>
</comment>
<protein>
    <recommendedName>
        <fullName evidence="8">GTP cyclohydrolase 1</fullName>
        <ecNumber evidence="8">3.5.4.16</ecNumber>
    </recommendedName>
    <alternativeName>
        <fullName evidence="8">GTP cyclohydrolase I</fullName>
        <shortName evidence="8">GTP-CH-I</shortName>
    </alternativeName>
</protein>
<dbReference type="GO" id="GO:0008270">
    <property type="term" value="F:zinc ion binding"/>
    <property type="evidence" value="ECO:0007669"/>
    <property type="project" value="UniProtKB-UniRule"/>
</dbReference>
<evidence type="ECO:0000313" key="10">
    <source>
        <dbReference type="EMBL" id="NML93514.1"/>
    </source>
</evidence>
<dbReference type="PROSITE" id="PS00859">
    <property type="entry name" value="GTP_CYCLOHYDROL_1_1"/>
    <property type="match status" value="1"/>
</dbReference>
<evidence type="ECO:0000259" key="9">
    <source>
        <dbReference type="Pfam" id="PF01227"/>
    </source>
</evidence>
<keyword evidence="11" id="KW-1185">Reference proteome</keyword>
<proteinExistence type="inferred from homology"/>
<keyword evidence="7 8" id="KW-0342">GTP-binding</keyword>
<dbReference type="GO" id="GO:0006730">
    <property type="term" value="P:one-carbon metabolic process"/>
    <property type="evidence" value="ECO:0007669"/>
    <property type="project" value="UniProtKB-UniRule"/>
</dbReference>
<dbReference type="HAMAP" id="MF_00223">
    <property type="entry name" value="FolE"/>
    <property type="match status" value="1"/>
</dbReference>
<dbReference type="GO" id="GO:0006729">
    <property type="term" value="P:tetrahydrobiopterin biosynthetic process"/>
    <property type="evidence" value="ECO:0007669"/>
    <property type="project" value="TreeGrafter"/>
</dbReference>
<dbReference type="RefSeq" id="WP_169492839.1">
    <property type="nucleotide sequence ID" value="NZ_AP029021.1"/>
</dbReference>
<comment type="catalytic activity">
    <reaction evidence="1 8">
        <text>GTP + H2O = 7,8-dihydroneopterin 3'-triphosphate + formate + H(+)</text>
        <dbReference type="Rhea" id="RHEA:17473"/>
        <dbReference type="ChEBI" id="CHEBI:15377"/>
        <dbReference type="ChEBI" id="CHEBI:15378"/>
        <dbReference type="ChEBI" id="CHEBI:15740"/>
        <dbReference type="ChEBI" id="CHEBI:37565"/>
        <dbReference type="ChEBI" id="CHEBI:58462"/>
        <dbReference type="EC" id="3.5.4.16"/>
    </reaction>
</comment>
<evidence type="ECO:0000256" key="3">
    <source>
        <dbReference type="ARBA" id="ARBA00008085"/>
    </source>
</evidence>
<dbReference type="SUPFAM" id="SSF55620">
    <property type="entry name" value="Tetrahydrobiopterin biosynthesis enzymes-like"/>
    <property type="match status" value="1"/>
</dbReference>
<dbReference type="GO" id="GO:0005525">
    <property type="term" value="F:GTP binding"/>
    <property type="evidence" value="ECO:0007669"/>
    <property type="project" value="UniProtKB-KW"/>
</dbReference>
<dbReference type="GO" id="GO:0046654">
    <property type="term" value="P:tetrahydrofolate biosynthetic process"/>
    <property type="evidence" value="ECO:0007669"/>
    <property type="project" value="UniProtKB-UniRule"/>
</dbReference>
<dbReference type="NCBIfam" id="NF006826">
    <property type="entry name" value="PRK09347.1-3"/>
    <property type="match status" value="1"/>
</dbReference>
<keyword evidence="8" id="KW-0479">Metal-binding</keyword>
<dbReference type="Gene3D" id="3.30.1130.10">
    <property type="match status" value="1"/>
</dbReference>
<reference evidence="10 11" key="1">
    <citation type="submission" date="2020-04" db="EMBL/GenBank/DDBJ databases">
        <title>Novosphingobium sp. TW-4 isolated from soil.</title>
        <authorList>
            <person name="Dahal R.H."/>
            <person name="Chaudhary D.K."/>
        </authorList>
    </citation>
    <scope>NUCLEOTIDE SEQUENCE [LARGE SCALE GENOMIC DNA]</scope>
    <source>
        <strain evidence="10 11">TW-4</strain>
    </source>
</reference>
<dbReference type="EMBL" id="JABBGM010000002">
    <property type="protein sequence ID" value="NML93514.1"/>
    <property type="molecule type" value="Genomic_DNA"/>
</dbReference>
<dbReference type="InterPro" id="IPR018234">
    <property type="entry name" value="GTP_CycHdrlase_I_CS"/>
</dbReference>
<comment type="subunit">
    <text evidence="8">Homopolymer.</text>
</comment>
<dbReference type="FunFam" id="3.30.1130.10:FF:000001">
    <property type="entry name" value="GTP cyclohydrolase 1"/>
    <property type="match status" value="1"/>
</dbReference>
<keyword evidence="5 8" id="KW-0554">One-carbon metabolism</keyword>
<dbReference type="InterPro" id="IPR020602">
    <property type="entry name" value="GTP_CycHdrlase_I_dom"/>
</dbReference>
<evidence type="ECO:0000256" key="8">
    <source>
        <dbReference type="HAMAP-Rule" id="MF_00223"/>
    </source>
</evidence>
<dbReference type="InterPro" id="IPR001474">
    <property type="entry name" value="GTP_CycHdrlase_I"/>
</dbReference>